<dbReference type="OrthoDB" id="289720at2"/>
<evidence type="ECO:0000259" key="3">
    <source>
        <dbReference type="PROSITE" id="PS51462"/>
    </source>
</evidence>
<dbReference type="RefSeq" id="WP_090611661.1">
    <property type="nucleotide sequence ID" value="NZ_CP067124.1"/>
</dbReference>
<dbReference type="PANTHER" id="PTHR43046:SF2">
    <property type="entry name" value="8-OXO-DGTP DIPHOSPHATASE-RELATED"/>
    <property type="match status" value="1"/>
</dbReference>
<comment type="cofactor">
    <cofactor evidence="1">
        <name>Mg(2+)</name>
        <dbReference type="ChEBI" id="CHEBI:18420"/>
    </cofactor>
</comment>
<keyword evidence="2" id="KW-0378">Hydrolase</keyword>
<sequence>MPQRPFHGAKLLLMNHGRMLTLLRDDLAHIPFPAHWDLPGGGREGDELPVTCALRELSEELGLHFPSTRVQGRAFPSHQDPGMVSWLFTGMISKAEIARIRLGDEGQEWRMMAVADYLCHPRAIPHFQGWIRALL</sequence>
<dbReference type="InterPro" id="IPR020084">
    <property type="entry name" value="NUDIX_hydrolase_CS"/>
</dbReference>
<dbReference type="InterPro" id="IPR000086">
    <property type="entry name" value="NUDIX_hydrolase_dom"/>
</dbReference>
<proteinExistence type="predicted"/>
<dbReference type="CDD" id="cd04682">
    <property type="entry name" value="NUDIX_Hydrolase"/>
    <property type="match status" value="1"/>
</dbReference>
<dbReference type="PANTHER" id="PTHR43046">
    <property type="entry name" value="GDP-MANNOSE MANNOSYL HYDROLASE"/>
    <property type="match status" value="1"/>
</dbReference>
<dbReference type="GO" id="GO:0016787">
    <property type="term" value="F:hydrolase activity"/>
    <property type="evidence" value="ECO:0007669"/>
    <property type="project" value="UniProtKB-KW"/>
</dbReference>
<accession>A0A1H8HZB4</accession>
<evidence type="ECO:0000256" key="2">
    <source>
        <dbReference type="ARBA" id="ARBA00022801"/>
    </source>
</evidence>
<dbReference type="STRING" id="34002.SAMN04489859_101111"/>
<evidence type="ECO:0000313" key="4">
    <source>
        <dbReference type="EMBL" id="SEN61246.1"/>
    </source>
</evidence>
<dbReference type="PROSITE" id="PS51462">
    <property type="entry name" value="NUDIX"/>
    <property type="match status" value="1"/>
</dbReference>
<dbReference type="EMBL" id="FODE01000011">
    <property type="protein sequence ID" value="SEN61246.1"/>
    <property type="molecule type" value="Genomic_DNA"/>
</dbReference>
<feature type="domain" description="Nudix hydrolase" evidence="3">
    <location>
        <begin position="1"/>
        <end position="135"/>
    </location>
</feature>
<dbReference type="SUPFAM" id="SSF55811">
    <property type="entry name" value="Nudix"/>
    <property type="match status" value="1"/>
</dbReference>
<reference evidence="4 5" key="1">
    <citation type="submission" date="2016-10" db="EMBL/GenBank/DDBJ databases">
        <authorList>
            <person name="de Groot N.N."/>
        </authorList>
    </citation>
    <scope>NUCLEOTIDE SEQUENCE [LARGE SCALE GENOMIC DNA]</scope>
    <source>
        <strain evidence="4 5">DSM 8512</strain>
    </source>
</reference>
<protein>
    <submittedName>
        <fullName evidence="4">8-oxo-dGTP diphosphatase</fullName>
    </submittedName>
</protein>
<evidence type="ECO:0000313" key="5">
    <source>
        <dbReference type="Proteomes" id="UP000199054"/>
    </source>
</evidence>
<evidence type="ECO:0000256" key="1">
    <source>
        <dbReference type="ARBA" id="ARBA00001946"/>
    </source>
</evidence>
<dbReference type="Pfam" id="PF00293">
    <property type="entry name" value="NUDIX"/>
    <property type="match status" value="1"/>
</dbReference>
<dbReference type="InterPro" id="IPR015797">
    <property type="entry name" value="NUDIX_hydrolase-like_dom_sf"/>
</dbReference>
<dbReference type="AlphaFoldDB" id="A0A1H8HZB4"/>
<dbReference type="Gene3D" id="3.90.79.10">
    <property type="entry name" value="Nucleoside Triphosphate Pyrophosphohydrolase"/>
    <property type="match status" value="1"/>
</dbReference>
<keyword evidence="5" id="KW-1185">Reference proteome</keyword>
<gene>
    <name evidence="4" type="ORF">SAMN04489859_101111</name>
</gene>
<name>A0A1H8HZB4_9RHOB</name>
<dbReference type="PROSITE" id="PS00893">
    <property type="entry name" value="NUDIX_BOX"/>
    <property type="match status" value="1"/>
</dbReference>
<dbReference type="Proteomes" id="UP000199054">
    <property type="component" value="Unassembled WGS sequence"/>
</dbReference>
<organism evidence="4 5">
    <name type="scientific">Paracoccus alcaliphilus</name>
    <dbReference type="NCBI Taxonomy" id="34002"/>
    <lineage>
        <taxon>Bacteria</taxon>
        <taxon>Pseudomonadati</taxon>
        <taxon>Pseudomonadota</taxon>
        <taxon>Alphaproteobacteria</taxon>
        <taxon>Rhodobacterales</taxon>
        <taxon>Paracoccaceae</taxon>
        <taxon>Paracoccus</taxon>
    </lineage>
</organism>